<evidence type="ECO:0000256" key="5">
    <source>
        <dbReference type="SAM" id="Phobius"/>
    </source>
</evidence>
<comment type="subcellular location">
    <subcellularLocation>
        <location evidence="1">Membrane</location>
        <topology evidence="1">Multi-pass membrane protein</topology>
    </subcellularLocation>
</comment>
<dbReference type="GO" id="GO:0005886">
    <property type="term" value="C:plasma membrane"/>
    <property type="evidence" value="ECO:0007669"/>
    <property type="project" value="TreeGrafter"/>
</dbReference>
<dbReference type="Proteomes" id="UP000692954">
    <property type="component" value="Unassembled WGS sequence"/>
</dbReference>
<feature type="domain" description="G-protein coupled receptors family 2 profile 2" evidence="6">
    <location>
        <begin position="1"/>
        <end position="263"/>
    </location>
</feature>
<keyword evidence="4 5" id="KW-0472">Membrane</keyword>
<dbReference type="InterPro" id="IPR017452">
    <property type="entry name" value="GPCR_Rhodpsn_7TM"/>
</dbReference>
<feature type="transmembrane region" description="Helical" evidence="5">
    <location>
        <begin position="94"/>
        <end position="113"/>
    </location>
</feature>
<organism evidence="8 9">
    <name type="scientific">Paramecium sonneborni</name>
    <dbReference type="NCBI Taxonomy" id="65129"/>
    <lineage>
        <taxon>Eukaryota</taxon>
        <taxon>Sar</taxon>
        <taxon>Alveolata</taxon>
        <taxon>Ciliophora</taxon>
        <taxon>Intramacronucleata</taxon>
        <taxon>Oligohymenophorea</taxon>
        <taxon>Peniculida</taxon>
        <taxon>Parameciidae</taxon>
        <taxon>Paramecium</taxon>
    </lineage>
</organism>
<dbReference type="AlphaFoldDB" id="A0A8S1M8X4"/>
<evidence type="ECO:0008006" key="10">
    <source>
        <dbReference type="Google" id="ProtNLM"/>
    </source>
</evidence>
<dbReference type="PROSITE" id="PS50262">
    <property type="entry name" value="G_PROTEIN_RECEP_F1_2"/>
    <property type="match status" value="1"/>
</dbReference>
<dbReference type="GO" id="GO:0004930">
    <property type="term" value="F:G protein-coupled receptor activity"/>
    <property type="evidence" value="ECO:0007669"/>
    <property type="project" value="InterPro"/>
</dbReference>
<evidence type="ECO:0000259" key="6">
    <source>
        <dbReference type="PROSITE" id="PS50261"/>
    </source>
</evidence>
<dbReference type="EMBL" id="CAJJDN010000033">
    <property type="protein sequence ID" value="CAD8075262.1"/>
    <property type="molecule type" value="Genomic_DNA"/>
</dbReference>
<dbReference type="SUPFAM" id="SSF81321">
    <property type="entry name" value="Family A G protein-coupled receptor-like"/>
    <property type="match status" value="1"/>
</dbReference>
<comment type="caution">
    <text evidence="8">The sequence shown here is derived from an EMBL/GenBank/DDBJ whole genome shotgun (WGS) entry which is preliminary data.</text>
</comment>
<evidence type="ECO:0000256" key="4">
    <source>
        <dbReference type="ARBA" id="ARBA00023136"/>
    </source>
</evidence>
<dbReference type="InterPro" id="IPR017981">
    <property type="entry name" value="GPCR_2-like_7TM"/>
</dbReference>
<protein>
    <recommendedName>
        <fullName evidence="10">G-protein coupled receptors family 1 profile domain-containing protein</fullName>
    </recommendedName>
</protein>
<feature type="domain" description="G-protein coupled receptors family 1 profile" evidence="7">
    <location>
        <begin position="1"/>
        <end position="259"/>
    </location>
</feature>
<dbReference type="GO" id="GO:0007166">
    <property type="term" value="P:cell surface receptor signaling pathway"/>
    <property type="evidence" value="ECO:0007669"/>
    <property type="project" value="InterPro"/>
</dbReference>
<evidence type="ECO:0000256" key="3">
    <source>
        <dbReference type="ARBA" id="ARBA00022989"/>
    </source>
</evidence>
<evidence type="ECO:0000256" key="2">
    <source>
        <dbReference type="ARBA" id="ARBA00022692"/>
    </source>
</evidence>
<evidence type="ECO:0000313" key="9">
    <source>
        <dbReference type="Proteomes" id="UP000692954"/>
    </source>
</evidence>
<keyword evidence="2 5" id="KW-0812">Transmembrane</keyword>
<dbReference type="PROSITE" id="PS50261">
    <property type="entry name" value="G_PROTEIN_RECEP_F2_4"/>
    <property type="match status" value="1"/>
</dbReference>
<reference evidence="8" key="1">
    <citation type="submission" date="2021-01" db="EMBL/GenBank/DDBJ databases">
        <authorList>
            <consortium name="Genoscope - CEA"/>
            <person name="William W."/>
        </authorList>
    </citation>
    <scope>NUCLEOTIDE SEQUENCE</scope>
</reference>
<feature type="transmembrane region" description="Helical" evidence="5">
    <location>
        <begin position="63"/>
        <end position="82"/>
    </location>
</feature>
<feature type="transmembrane region" description="Helical" evidence="5">
    <location>
        <begin position="18"/>
        <end position="37"/>
    </location>
</feature>
<feature type="transmembrane region" description="Helical" evidence="5">
    <location>
        <begin position="153"/>
        <end position="173"/>
    </location>
</feature>
<gene>
    <name evidence="8" type="ORF">PSON_ATCC_30995.1.T0330139</name>
</gene>
<proteinExistence type="predicted"/>
<dbReference type="PANTHER" id="PTHR23112:SF0">
    <property type="entry name" value="TRANSMEMBRANE PROTEIN 116"/>
    <property type="match status" value="1"/>
</dbReference>
<feature type="transmembrane region" description="Helical" evidence="5">
    <location>
        <begin position="242"/>
        <end position="261"/>
    </location>
</feature>
<feature type="transmembrane region" description="Helical" evidence="5">
    <location>
        <begin position="194"/>
        <end position="222"/>
    </location>
</feature>
<keyword evidence="9" id="KW-1185">Reference proteome</keyword>
<dbReference type="InterPro" id="IPR000276">
    <property type="entry name" value="GPCR_Rhodpsn"/>
</dbReference>
<dbReference type="GO" id="GO:0007189">
    <property type="term" value="P:adenylate cyclase-activating G protein-coupled receptor signaling pathway"/>
    <property type="evidence" value="ECO:0007669"/>
    <property type="project" value="TreeGrafter"/>
</dbReference>
<evidence type="ECO:0000313" key="8">
    <source>
        <dbReference type="EMBL" id="CAD8075262.1"/>
    </source>
</evidence>
<accession>A0A8S1M8X4</accession>
<dbReference type="PANTHER" id="PTHR23112">
    <property type="entry name" value="G PROTEIN-COUPLED RECEPTOR 157-RELATED"/>
    <property type="match status" value="1"/>
</dbReference>
<keyword evidence="3 5" id="KW-1133">Transmembrane helix</keyword>
<name>A0A8S1M8X4_9CILI</name>
<sequence>MLAHLYFFDNMRVFPQRILFCLSISDFLFSIGLLMYIEPDVNNYNKLRCTIQGIITQFSSISAFLWSTTIAYLLYISIMIGQQKITQLERYQKVIFICGFALPIFTSILPCFFDSYVPIPQKLPVTCSISSNDENKSIQENHNLSLYLNLSLFYIPVIIAVVISIYFIMRSYFKIKKNKSLYKLLNKRLNIQLIFAKTLIFYPIGLFICWLPSLIVFFIFTFKNDWFQQIQTQYEIHKYIRVVQYGLSFLQGFFNSLIYLVNINLMRRKLKTLDKIQQNENVKNSMSNNLDDSVKSSSFSNGFENLQDI</sequence>
<dbReference type="Pfam" id="PF00001">
    <property type="entry name" value="7tm_1"/>
    <property type="match status" value="1"/>
</dbReference>
<evidence type="ECO:0000259" key="7">
    <source>
        <dbReference type="PROSITE" id="PS50262"/>
    </source>
</evidence>
<evidence type="ECO:0000256" key="1">
    <source>
        <dbReference type="ARBA" id="ARBA00004141"/>
    </source>
</evidence>
<dbReference type="OrthoDB" id="305052at2759"/>